<dbReference type="AlphaFoldDB" id="A0A0A9WRS4"/>
<sequence>EFLGRLKGLARRDDVTALQTSIESLRTENTALKEEVASLKTSNLILSEHLEAIDRRTRSRNVVVKGLVPRGDLALEKQTENFFTDVLNVKDVSVARAFCVGAPQAAGGRIVVAELDKGNIIPSLFKSAAKLKGTGYALTRDMSAEVRGRVNRFLKLRWEIKQKVPEAPVKLDYDRLNVRDKKFHWVNDELMCGLENGTVVLSGLLGHDFTSIVASTRNRPRGNI</sequence>
<reference evidence="2" key="1">
    <citation type="journal article" date="2014" name="PLoS ONE">
        <title>Transcriptome-Based Identification of ABC Transporters in the Western Tarnished Plant Bug Lygus hesperus.</title>
        <authorList>
            <person name="Hull J.J."/>
            <person name="Chaney K."/>
            <person name="Geib S.M."/>
            <person name="Fabrick J.A."/>
            <person name="Brent C.S."/>
            <person name="Walsh D."/>
            <person name="Lavine L.C."/>
        </authorList>
    </citation>
    <scope>NUCLEOTIDE SEQUENCE</scope>
</reference>
<accession>A0A0A9WRS4</accession>
<proteinExistence type="predicted"/>
<evidence type="ECO:0000313" key="2">
    <source>
        <dbReference type="EMBL" id="JAG11137.1"/>
    </source>
</evidence>
<evidence type="ECO:0000256" key="1">
    <source>
        <dbReference type="SAM" id="Coils"/>
    </source>
</evidence>
<feature type="non-terminal residue" evidence="2">
    <location>
        <position position="1"/>
    </location>
</feature>
<organism evidence="2">
    <name type="scientific">Lygus hesperus</name>
    <name type="common">Western plant bug</name>
    <dbReference type="NCBI Taxonomy" id="30085"/>
    <lineage>
        <taxon>Eukaryota</taxon>
        <taxon>Metazoa</taxon>
        <taxon>Ecdysozoa</taxon>
        <taxon>Arthropoda</taxon>
        <taxon>Hexapoda</taxon>
        <taxon>Insecta</taxon>
        <taxon>Pterygota</taxon>
        <taxon>Neoptera</taxon>
        <taxon>Paraneoptera</taxon>
        <taxon>Hemiptera</taxon>
        <taxon>Heteroptera</taxon>
        <taxon>Panheteroptera</taxon>
        <taxon>Cimicomorpha</taxon>
        <taxon>Miridae</taxon>
        <taxon>Mirini</taxon>
        <taxon>Lygus</taxon>
    </lineage>
</organism>
<reference evidence="2" key="2">
    <citation type="submission" date="2014-07" db="EMBL/GenBank/DDBJ databases">
        <authorList>
            <person name="Hull J."/>
        </authorList>
    </citation>
    <scope>NUCLEOTIDE SEQUENCE</scope>
</reference>
<name>A0A0A9WRS4_LYGHE</name>
<feature type="coiled-coil region" evidence="1">
    <location>
        <begin position="15"/>
        <end position="42"/>
    </location>
</feature>
<keyword evidence="1" id="KW-0175">Coiled coil</keyword>
<gene>
    <name evidence="2" type="primary">tdcG</name>
    <name evidence="2" type="ORF">CM83_15813</name>
</gene>
<protein>
    <submittedName>
        <fullName evidence="2">L-serine dehydratase tdcG</fullName>
    </submittedName>
</protein>
<dbReference type="EMBL" id="GBHO01032467">
    <property type="protein sequence ID" value="JAG11137.1"/>
    <property type="molecule type" value="Transcribed_RNA"/>
</dbReference>